<evidence type="ECO:0000256" key="1">
    <source>
        <dbReference type="ARBA" id="ARBA00023125"/>
    </source>
</evidence>
<comment type="caution">
    <text evidence="4">The sequence shown here is derived from an EMBL/GenBank/DDBJ whole genome shotgun (WGS) entry which is preliminary data.</text>
</comment>
<dbReference type="SUPFAM" id="SSF46955">
    <property type="entry name" value="Putative DNA-binding domain"/>
    <property type="match status" value="1"/>
</dbReference>
<feature type="coiled-coil region" evidence="2">
    <location>
        <begin position="107"/>
        <end position="144"/>
    </location>
</feature>
<keyword evidence="1 4" id="KW-0238">DNA-binding</keyword>
<dbReference type="PANTHER" id="PTHR30204:SF58">
    <property type="entry name" value="HTH-TYPE TRANSCRIPTIONAL REGULATOR YFMP"/>
    <property type="match status" value="1"/>
</dbReference>
<evidence type="ECO:0000313" key="5">
    <source>
        <dbReference type="Proteomes" id="UP001597215"/>
    </source>
</evidence>
<proteinExistence type="predicted"/>
<reference evidence="5" key="1">
    <citation type="journal article" date="2019" name="Int. J. Syst. Evol. Microbiol.">
        <title>The Global Catalogue of Microorganisms (GCM) 10K type strain sequencing project: providing services to taxonomists for standard genome sequencing and annotation.</title>
        <authorList>
            <consortium name="The Broad Institute Genomics Platform"/>
            <consortium name="The Broad Institute Genome Sequencing Center for Infectious Disease"/>
            <person name="Wu L."/>
            <person name="Ma J."/>
        </authorList>
    </citation>
    <scope>NUCLEOTIDE SEQUENCE [LARGE SCALE GENOMIC DNA]</scope>
    <source>
        <strain evidence="5">CGMCC 1.12449</strain>
    </source>
</reference>
<dbReference type="Proteomes" id="UP001597215">
    <property type="component" value="Unassembled WGS sequence"/>
</dbReference>
<dbReference type="SMART" id="SM00422">
    <property type="entry name" value="HTH_MERR"/>
    <property type="match status" value="1"/>
</dbReference>
<dbReference type="InterPro" id="IPR047057">
    <property type="entry name" value="MerR_fam"/>
</dbReference>
<evidence type="ECO:0000259" key="3">
    <source>
        <dbReference type="PROSITE" id="PS50937"/>
    </source>
</evidence>
<dbReference type="CDD" id="cd04776">
    <property type="entry name" value="HTH_GnyR"/>
    <property type="match status" value="1"/>
</dbReference>
<sequence>MSNMMANGKPADATIETPDALGRESYTISDLSAEFDVTARALRFYEDQGLISPERQGLARIYSKRDRARLAWILRAKRVGFSLAEIREMIDLYDLNDGRNVQRRVTIMKCRERVELLKKQRQDLDSAIAELTEFVNLVEKVEAEETKAA</sequence>
<protein>
    <submittedName>
        <fullName evidence="4">MerR family DNA-binding transcriptional regulator</fullName>
    </submittedName>
</protein>
<dbReference type="InterPro" id="IPR009061">
    <property type="entry name" value="DNA-bd_dom_put_sf"/>
</dbReference>
<keyword evidence="2" id="KW-0175">Coiled coil</keyword>
<dbReference type="PANTHER" id="PTHR30204">
    <property type="entry name" value="REDOX-CYCLING DRUG-SENSING TRANSCRIPTIONAL ACTIVATOR SOXR"/>
    <property type="match status" value="1"/>
</dbReference>
<dbReference type="GO" id="GO:0003677">
    <property type="term" value="F:DNA binding"/>
    <property type="evidence" value="ECO:0007669"/>
    <property type="project" value="UniProtKB-KW"/>
</dbReference>
<dbReference type="EMBL" id="JBHUEL010000002">
    <property type="protein sequence ID" value="MFD1765568.1"/>
    <property type="molecule type" value="Genomic_DNA"/>
</dbReference>
<evidence type="ECO:0000256" key="2">
    <source>
        <dbReference type="SAM" id="Coils"/>
    </source>
</evidence>
<dbReference type="PROSITE" id="PS50937">
    <property type="entry name" value="HTH_MERR_2"/>
    <property type="match status" value="1"/>
</dbReference>
<accession>A0ABW4MAZ7</accession>
<name>A0ABW4MAZ7_9SPHN</name>
<dbReference type="InterPro" id="IPR000551">
    <property type="entry name" value="MerR-type_HTH_dom"/>
</dbReference>
<dbReference type="Gene3D" id="1.10.1660.10">
    <property type="match status" value="1"/>
</dbReference>
<dbReference type="Pfam" id="PF13411">
    <property type="entry name" value="MerR_1"/>
    <property type="match status" value="1"/>
</dbReference>
<keyword evidence="5" id="KW-1185">Reference proteome</keyword>
<dbReference type="RefSeq" id="WP_374615228.1">
    <property type="nucleotide sequence ID" value="NZ_JBHUEL010000002.1"/>
</dbReference>
<organism evidence="4 5">
    <name type="scientific">Sphingorhabdus buctiana</name>
    <dbReference type="NCBI Taxonomy" id="1508805"/>
    <lineage>
        <taxon>Bacteria</taxon>
        <taxon>Pseudomonadati</taxon>
        <taxon>Pseudomonadota</taxon>
        <taxon>Alphaproteobacteria</taxon>
        <taxon>Sphingomonadales</taxon>
        <taxon>Sphingomonadaceae</taxon>
        <taxon>Sphingorhabdus</taxon>
    </lineage>
</organism>
<evidence type="ECO:0000313" key="4">
    <source>
        <dbReference type="EMBL" id="MFD1765568.1"/>
    </source>
</evidence>
<feature type="domain" description="HTH merR-type" evidence="3">
    <location>
        <begin position="25"/>
        <end position="92"/>
    </location>
</feature>
<gene>
    <name evidence="4" type="ORF">ACFSAG_01770</name>
</gene>